<dbReference type="KEGG" id="blac:94351886"/>
<sequence>MRFGESWDAGHLFPPRELILTRSDMDVYEMLSDQLVAETIQASEDFIADRRAVDLDRWKVVMEKGTTSAYRYRSRGHRRVKRNRLLTEEAVDASYLHRPKLYSTDSTLSDLFTRGHTHLSCDSSIDDDDDSMGGSDSFPTSRTDGETPDESILGKTRPPNTPLVFGGGIIPGTIEDAGLGFLADSEDRSRMRALANKDLSMKDLRILAHLRGPTRDDPFRFLGLKWSSYAPGQTGGLIAKSRDSVVLEATGMKMDTNGERVFYFLSHSVEIEEVPEYRKQGLVRLRTSSCRIVRPYTVHGHVEVFFRGYCNVGGHFSVAASTQLLCIHLLDSAEVIEESYMKKLAWFVHTNARRQPSHKSHDDKRDGCACCHKLPTKGLKKLLESNTTCFLCRHKVCKKCTVKKHLLIDKSSKKYLEFCLTCYLKAKNLSAVKVALASM</sequence>
<dbReference type="InterPro" id="IPR011011">
    <property type="entry name" value="Znf_FYVE_PHD"/>
</dbReference>
<dbReference type="Proteomes" id="UP000294530">
    <property type="component" value="Unassembled WGS sequence"/>
</dbReference>
<reference evidence="2 3" key="1">
    <citation type="journal article" date="2021" name="Genome Biol.">
        <title>AFLAP: assembly-free linkage analysis pipeline using k-mers from genome sequencing data.</title>
        <authorList>
            <person name="Fletcher K."/>
            <person name="Zhang L."/>
            <person name="Gil J."/>
            <person name="Han R."/>
            <person name="Cavanaugh K."/>
            <person name="Michelmore R."/>
        </authorList>
    </citation>
    <scope>NUCLEOTIDE SEQUENCE [LARGE SCALE GENOMIC DNA]</scope>
    <source>
        <strain evidence="2 3">SF5</strain>
    </source>
</reference>
<comment type="caution">
    <text evidence="2">The sequence shown here is derived from an EMBL/GenBank/DDBJ whole genome shotgun (WGS) entry which is preliminary data.</text>
</comment>
<dbReference type="EMBL" id="SHOA02000017">
    <property type="protein sequence ID" value="TDH66487.1"/>
    <property type="molecule type" value="Genomic_DNA"/>
</dbReference>
<dbReference type="RefSeq" id="XP_067815986.1">
    <property type="nucleotide sequence ID" value="XM_067966215.1"/>
</dbReference>
<dbReference type="AlphaFoldDB" id="A0A976FGW1"/>
<dbReference type="GeneID" id="94351886"/>
<dbReference type="InterPro" id="IPR052727">
    <property type="entry name" value="Rab4/Rab5_effector"/>
</dbReference>
<evidence type="ECO:0000256" key="1">
    <source>
        <dbReference type="SAM" id="MobiDB-lite"/>
    </source>
</evidence>
<keyword evidence="3" id="KW-1185">Reference proteome</keyword>
<proteinExistence type="predicted"/>
<gene>
    <name evidence="2" type="ORF">CCR75_008161</name>
</gene>
<organism evidence="2 3">
    <name type="scientific">Bremia lactucae</name>
    <name type="common">Lettuce downy mildew</name>
    <dbReference type="NCBI Taxonomy" id="4779"/>
    <lineage>
        <taxon>Eukaryota</taxon>
        <taxon>Sar</taxon>
        <taxon>Stramenopiles</taxon>
        <taxon>Oomycota</taxon>
        <taxon>Peronosporomycetes</taxon>
        <taxon>Peronosporales</taxon>
        <taxon>Peronosporaceae</taxon>
        <taxon>Bremia</taxon>
    </lineage>
</organism>
<evidence type="ECO:0008006" key="4">
    <source>
        <dbReference type="Google" id="ProtNLM"/>
    </source>
</evidence>
<dbReference type="InterPro" id="IPR023393">
    <property type="entry name" value="START-like_dom_sf"/>
</dbReference>
<dbReference type="OrthoDB" id="116788at2759"/>
<protein>
    <recommendedName>
        <fullName evidence="4">FYVE-type domain-containing protein</fullName>
    </recommendedName>
</protein>
<evidence type="ECO:0000313" key="2">
    <source>
        <dbReference type="EMBL" id="TDH66487.1"/>
    </source>
</evidence>
<evidence type="ECO:0000313" key="3">
    <source>
        <dbReference type="Proteomes" id="UP000294530"/>
    </source>
</evidence>
<name>A0A976FGW1_BRELC</name>
<dbReference type="PANTHER" id="PTHR13510">
    <property type="entry name" value="FYVE-FINGER-CONTAINING RAB5 EFFECTOR PROTEIN RABENOSYN-5-RELATED"/>
    <property type="match status" value="1"/>
</dbReference>
<accession>A0A976FGW1</accession>
<dbReference type="PANTHER" id="PTHR13510:SF44">
    <property type="entry name" value="RABENOSYN-5"/>
    <property type="match status" value="1"/>
</dbReference>
<dbReference type="Gene3D" id="3.30.530.20">
    <property type="match status" value="1"/>
</dbReference>
<feature type="region of interest" description="Disordered" evidence="1">
    <location>
        <begin position="122"/>
        <end position="167"/>
    </location>
</feature>
<dbReference type="SUPFAM" id="SSF57903">
    <property type="entry name" value="FYVE/PHD zinc finger"/>
    <property type="match status" value="1"/>
</dbReference>